<gene>
    <name evidence="2" type="ORF">OB960_05600</name>
</gene>
<feature type="transmembrane region" description="Helical" evidence="1">
    <location>
        <begin position="32"/>
        <end position="59"/>
    </location>
</feature>
<evidence type="ECO:0000313" key="2">
    <source>
        <dbReference type="EMBL" id="MCU4740874.1"/>
    </source>
</evidence>
<comment type="caution">
    <text evidence="2">The sequence shown here is derived from an EMBL/GenBank/DDBJ whole genome shotgun (WGS) entry which is preliminary data.</text>
</comment>
<feature type="transmembrane region" description="Helical" evidence="1">
    <location>
        <begin position="116"/>
        <end position="142"/>
    </location>
</feature>
<keyword evidence="1" id="KW-0472">Membrane</keyword>
<dbReference type="Proteomes" id="UP001321018">
    <property type="component" value="Unassembled WGS sequence"/>
</dbReference>
<dbReference type="AlphaFoldDB" id="A0AAP2YWM4"/>
<evidence type="ECO:0000256" key="1">
    <source>
        <dbReference type="SAM" id="Phobius"/>
    </source>
</evidence>
<organism evidence="2 3">
    <name type="scientific">Natronoglomus mannanivorans</name>
    <dbReference type="NCBI Taxonomy" id="2979990"/>
    <lineage>
        <taxon>Archaea</taxon>
        <taxon>Methanobacteriati</taxon>
        <taxon>Methanobacteriota</taxon>
        <taxon>Stenosarchaea group</taxon>
        <taxon>Halobacteria</taxon>
        <taxon>Halobacteriales</taxon>
        <taxon>Natrialbaceae</taxon>
        <taxon>Natronoglomus</taxon>
    </lineage>
</organism>
<name>A0AAP2YWM4_9EURY</name>
<protein>
    <submittedName>
        <fullName evidence="2">ABC transporter permease</fullName>
    </submittedName>
</protein>
<feature type="transmembrane region" description="Helical" evidence="1">
    <location>
        <begin position="80"/>
        <end position="104"/>
    </location>
</feature>
<accession>A0AAP2YWM4</accession>
<feature type="transmembrane region" description="Helical" evidence="1">
    <location>
        <begin position="218"/>
        <end position="242"/>
    </location>
</feature>
<keyword evidence="1" id="KW-0812">Transmembrane</keyword>
<dbReference type="EMBL" id="JAOPKA010000002">
    <property type="protein sequence ID" value="MCU4740874.1"/>
    <property type="molecule type" value="Genomic_DNA"/>
</dbReference>
<feature type="transmembrane region" description="Helical" evidence="1">
    <location>
        <begin position="154"/>
        <end position="175"/>
    </location>
</feature>
<reference evidence="2" key="1">
    <citation type="submission" date="2022-09" db="EMBL/GenBank/DDBJ databases">
        <title>Enrichment on poylsaccharides allowed isolation of novel metabolic and taxonomic groups of Haloarchaea.</title>
        <authorList>
            <person name="Sorokin D.Y."/>
            <person name="Elcheninov A.G."/>
            <person name="Khizhniak T.V."/>
            <person name="Kolganova T.V."/>
            <person name="Kublanov I.V."/>
        </authorList>
    </citation>
    <scope>NUCLEOTIDE SEQUENCE</scope>
    <source>
        <strain evidence="2">AArc-xg1-1</strain>
    </source>
</reference>
<evidence type="ECO:0000313" key="3">
    <source>
        <dbReference type="Proteomes" id="UP001321018"/>
    </source>
</evidence>
<dbReference type="RefSeq" id="WP_338002712.1">
    <property type="nucleotide sequence ID" value="NZ_JAOPKA010000002.1"/>
</dbReference>
<sequence length="248" mass="26690">MNSWTMLLTVLALPAGLQLFYGVLWEGVPTAMISSAAVGTAVFGAMYICLYIFGYLLAGDLEDRRYAAYRSMPLSPSADLSGRMLAGIVLAAVAFVLTILAGVVTGGSFALRGLASIPVVVLAFLLTCIFWMIVAVPFVVYAKNERVAEYAVPLIGMLGYMGTGFNGVMVDLAPIEGEILNYLPNTLPTRLLVYHLVPADDWVELGVAPPAMPTGPEYVLLMVVYAVLAVVVGTMIVNKVLYKRGWWP</sequence>
<proteinExistence type="predicted"/>
<keyword evidence="1" id="KW-1133">Transmembrane helix</keyword>